<dbReference type="GeneID" id="175899"/>
<dbReference type="PANTHER" id="PTHR13538">
    <property type="entry name" value="N-ACETYLTRANSFERASE 6"/>
    <property type="match status" value="1"/>
</dbReference>
<dbReference type="PROSITE" id="PS51186">
    <property type="entry name" value="GNAT"/>
    <property type="match status" value="1"/>
</dbReference>
<dbReference type="InterPro" id="IPR039840">
    <property type="entry name" value="NAA80"/>
</dbReference>
<dbReference type="SMR" id="Q09518"/>
<dbReference type="OrthoDB" id="329272at2759"/>
<dbReference type="AGR" id="WB:WBGene00016983"/>
<sequence>MPDLFFVTLYDRQDLLKESMTFLNSEWPRSDGSREHSQKKSCRQSPPMSFLLLNKENDEILGHSRITHLPNRDHALWIESVMIKKDQRGLGLGKFLMKSTEKWMTEKGFNEAYLSTDDQCRFYESLGYEKCDPIVHSTTATCIFPAMNHFQNAAASNPSFLSKIAQPSASSTVSASAPPPPPPPPMAPKMVTRSTSPIVDVNTIDHQYMRKWLKPTE</sequence>
<dbReference type="CDD" id="cd04301">
    <property type="entry name" value="NAT_SF"/>
    <property type="match status" value="1"/>
</dbReference>
<dbReference type="PIR" id="T15873">
    <property type="entry name" value="T15873"/>
</dbReference>
<dbReference type="FunCoup" id="Q09518">
    <property type="interactions" value="751"/>
</dbReference>
<feature type="domain" description="N-acetyltransferase" evidence="2">
    <location>
        <begin position="7"/>
        <end position="148"/>
    </location>
</feature>
<keyword evidence="4" id="KW-1185">Reference proteome</keyword>
<dbReference type="RefSeq" id="NP_498391.1">
    <property type="nucleotide sequence ID" value="NM_065990.5"/>
</dbReference>
<dbReference type="InterPro" id="IPR000182">
    <property type="entry name" value="GNAT_dom"/>
</dbReference>
<protein>
    <submittedName>
        <fullName evidence="3">N-acetyltransferase domain-containing protein</fullName>
    </submittedName>
</protein>
<dbReference type="STRING" id="6239.C56G2.15.1"/>
<reference evidence="3 4" key="1">
    <citation type="journal article" date="1998" name="Science">
        <title>Genome sequence of the nematode C. elegans: a platform for investigating biology.</title>
        <authorList>
            <consortium name="The C. elegans sequencing consortium"/>
            <person name="Sulson J.E."/>
            <person name="Waterston R."/>
        </authorList>
    </citation>
    <scope>NUCLEOTIDE SEQUENCE [LARGE SCALE GENOMIC DNA]</scope>
    <source>
        <strain evidence="3 4">Bristol N2</strain>
    </source>
</reference>
<dbReference type="AlphaFoldDB" id="Q09518"/>
<dbReference type="InParanoid" id="Q09518"/>
<accession>Q09518</accession>
<dbReference type="Proteomes" id="UP000001940">
    <property type="component" value="Chromosome III"/>
</dbReference>
<dbReference type="Gene3D" id="3.40.630.30">
    <property type="match status" value="1"/>
</dbReference>
<dbReference type="InterPro" id="IPR016181">
    <property type="entry name" value="Acyl_CoA_acyltransferase"/>
</dbReference>
<dbReference type="PANTHER" id="PTHR13538:SF4">
    <property type="entry name" value="N-ALPHA-ACETYLTRANSFERASE 80"/>
    <property type="match status" value="1"/>
</dbReference>
<dbReference type="EMBL" id="BX284603">
    <property type="protein sequence ID" value="CCD66340.1"/>
    <property type="molecule type" value="Genomic_DNA"/>
</dbReference>
<proteinExistence type="predicted"/>
<organism evidence="3 4">
    <name type="scientific">Caenorhabditis elegans</name>
    <dbReference type="NCBI Taxonomy" id="6239"/>
    <lineage>
        <taxon>Eukaryota</taxon>
        <taxon>Metazoa</taxon>
        <taxon>Ecdysozoa</taxon>
        <taxon>Nematoda</taxon>
        <taxon>Chromadorea</taxon>
        <taxon>Rhabditida</taxon>
        <taxon>Rhabditina</taxon>
        <taxon>Rhabditomorpha</taxon>
        <taxon>Rhabditoidea</taxon>
        <taxon>Rhabditidae</taxon>
        <taxon>Peloderinae</taxon>
        <taxon>Caenorhabditis</taxon>
    </lineage>
</organism>
<evidence type="ECO:0000313" key="5">
    <source>
        <dbReference type="WormBase" id="C56G2.15"/>
    </source>
</evidence>
<gene>
    <name evidence="3 5" type="ORF">C56G2.15</name>
    <name evidence="3" type="ORF">CELE_C56G2.15</name>
</gene>
<dbReference type="OMA" id="MLETCDC"/>
<dbReference type="GO" id="GO:1905502">
    <property type="term" value="F:acetyl-CoA binding"/>
    <property type="evidence" value="ECO:0000318"/>
    <property type="project" value="GO_Central"/>
</dbReference>
<evidence type="ECO:0000259" key="2">
    <source>
        <dbReference type="PROSITE" id="PS51186"/>
    </source>
</evidence>
<dbReference type="CTD" id="175899"/>
<name>Q09518_CAEEL</name>
<feature type="compositionally biased region" description="Pro residues" evidence="1">
    <location>
        <begin position="177"/>
        <end position="187"/>
    </location>
</feature>
<dbReference type="KEGG" id="cel:CELE_C56G2.15"/>
<dbReference type="PhylomeDB" id="Q09518"/>
<dbReference type="GO" id="GO:0004596">
    <property type="term" value="F:protein-N-terminal amino-acid acetyltransferase activity"/>
    <property type="evidence" value="ECO:0000318"/>
    <property type="project" value="GO_Central"/>
</dbReference>
<dbReference type="HOGENOM" id="CLU_077855_1_0_1"/>
<dbReference type="eggNOG" id="KOG3397">
    <property type="taxonomic scope" value="Eukaryota"/>
</dbReference>
<evidence type="ECO:0000313" key="3">
    <source>
        <dbReference type="EMBL" id="CCD66340.1"/>
    </source>
</evidence>
<dbReference type="GO" id="GO:0005737">
    <property type="term" value="C:cytoplasm"/>
    <property type="evidence" value="ECO:0000318"/>
    <property type="project" value="GO_Central"/>
</dbReference>
<dbReference type="GO" id="GO:0008064">
    <property type="term" value="P:regulation of actin polymerization or depolymerization"/>
    <property type="evidence" value="ECO:0000318"/>
    <property type="project" value="GO_Central"/>
</dbReference>
<dbReference type="UCSC" id="C56G2.15">
    <property type="organism name" value="c. elegans"/>
</dbReference>
<dbReference type="Pfam" id="PF00583">
    <property type="entry name" value="Acetyltransf_1"/>
    <property type="match status" value="1"/>
</dbReference>
<dbReference type="PeptideAtlas" id="Q09518"/>
<evidence type="ECO:0000313" key="4">
    <source>
        <dbReference type="Proteomes" id="UP000001940"/>
    </source>
</evidence>
<feature type="region of interest" description="Disordered" evidence="1">
    <location>
        <begin position="170"/>
        <end position="196"/>
    </location>
</feature>
<dbReference type="Bgee" id="WBGene00016983">
    <property type="expression patterns" value="Expressed in germ line (C elegans) and 4 other cell types or tissues"/>
</dbReference>
<dbReference type="WormBase" id="C56G2.15">
    <property type="protein sequence ID" value="CE01870"/>
    <property type="gene ID" value="WBGene00016983"/>
</dbReference>
<dbReference type="PaxDb" id="6239-C56G2.15"/>
<dbReference type="SUPFAM" id="SSF55729">
    <property type="entry name" value="Acyl-CoA N-acyltransferases (Nat)"/>
    <property type="match status" value="1"/>
</dbReference>
<evidence type="ECO:0000256" key="1">
    <source>
        <dbReference type="SAM" id="MobiDB-lite"/>
    </source>
</evidence>